<comment type="caution">
    <text evidence="1">The sequence shown here is derived from an EMBL/GenBank/DDBJ whole genome shotgun (WGS) entry which is preliminary data.</text>
</comment>
<name>A0ABV4TMK9_9FLAO</name>
<keyword evidence="2" id="KW-1185">Reference proteome</keyword>
<proteinExistence type="predicted"/>
<reference evidence="1 2" key="1">
    <citation type="submission" date="2024-04" db="EMBL/GenBank/DDBJ databases">
        <title>New Clade of Flavobacterium.</title>
        <authorList>
            <person name="Matos L."/>
            <person name="Proenca D.N."/>
            <person name="Fransisco R.M."/>
            <person name="Chung A.P."/>
            <person name="Maccario L."/>
            <person name="Sorensen S.J."/>
            <person name="Morais P.V."/>
        </authorList>
    </citation>
    <scope>NUCLEOTIDE SEQUENCE [LARGE SCALE GENOMIC DNA]</scope>
    <source>
        <strain evidence="1 2">FBOR7N2.3</strain>
    </source>
</reference>
<dbReference type="Proteomes" id="UP001574170">
    <property type="component" value="Unassembled WGS sequence"/>
</dbReference>
<dbReference type="EMBL" id="JBCFQK010000020">
    <property type="protein sequence ID" value="MFA9195313.1"/>
    <property type="molecule type" value="Genomic_DNA"/>
</dbReference>
<protein>
    <recommendedName>
        <fullName evidence="3">DNA-binding protein</fullName>
    </recommendedName>
</protein>
<evidence type="ECO:0000313" key="2">
    <source>
        <dbReference type="Proteomes" id="UP001574170"/>
    </source>
</evidence>
<evidence type="ECO:0000313" key="1">
    <source>
        <dbReference type="EMBL" id="MFA9195313.1"/>
    </source>
</evidence>
<evidence type="ECO:0008006" key="3">
    <source>
        <dbReference type="Google" id="ProtNLM"/>
    </source>
</evidence>
<gene>
    <name evidence="1" type="ORF">AAGV33_12935</name>
</gene>
<accession>A0ABV4TMK9</accession>
<dbReference type="RefSeq" id="WP_373392461.1">
    <property type="nucleotide sequence ID" value="NZ_JBCFQK010000020.1"/>
</dbReference>
<sequence length="86" mass="10229">MSHLTIRRKCVVFNEEFTSKSSKDIYCSKLCFKRNWRKQQKENIIVVPKVKPIIAKDDLLSKHYLSVKEAVVFFEISEVTLRRLIK</sequence>
<organism evidence="1 2">
    <name type="scientific">Flavobacterium magnesitis</name>
    <dbReference type="NCBI Taxonomy" id="3138077"/>
    <lineage>
        <taxon>Bacteria</taxon>
        <taxon>Pseudomonadati</taxon>
        <taxon>Bacteroidota</taxon>
        <taxon>Flavobacteriia</taxon>
        <taxon>Flavobacteriales</taxon>
        <taxon>Flavobacteriaceae</taxon>
        <taxon>Flavobacterium</taxon>
    </lineage>
</organism>